<sequence>MMADLPLIPLSNRTVIAIGGDDRISFLQGLVTNDVTNLQGKAVWSALLTAQGKYLHDFIILADGDRLLLDVEAERRDDLIRRLRMFRLRAKVELTDLTGQLCVFARLDTAQAERGTVTEVEGGWQIVDPRHADLGHRFILPVNTPAPGDLADWDRARLTLGIPDSSRDLIPEKSILLDNGFDELAGVAWNKGCYVGQELTARTKYRGLVKKRLLPVRVTGPLPDGGTIVTRDGADVGEIRSGRDDLALALIRLDALPGAVPLLCGGATLSPMPPSWINLPRTEGDMPTNG</sequence>
<dbReference type="GO" id="GO:0016226">
    <property type="term" value="P:iron-sulfur cluster assembly"/>
    <property type="evidence" value="ECO:0007669"/>
    <property type="project" value="TreeGrafter"/>
</dbReference>
<dbReference type="Gene3D" id="3.30.1360.120">
    <property type="entry name" value="Probable tRNA modification gtpase trme, domain 1"/>
    <property type="match status" value="2"/>
</dbReference>
<dbReference type="OrthoDB" id="9796287at2"/>
<dbReference type="KEGG" id="ncb:C0V82_00565"/>
<dbReference type="InterPro" id="IPR057460">
    <property type="entry name" value="CAF17_C"/>
</dbReference>
<dbReference type="SUPFAM" id="SSF103025">
    <property type="entry name" value="Folate-binding domain"/>
    <property type="match status" value="1"/>
</dbReference>
<dbReference type="Proteomes" id="UP000234752">
    <property type="component" value="Chromosome eg_1"/>
</dbReference>
<dbReference type="NCBIfam" id="TIGR03317">
    <property type="entry name" value="ygfZ_signature"/>
    <property type="match status" value="1"/>
</dbReference>
<dbReference type="EMBL" id="CP025611">
    <property type="protein sequence ID" value="AUN31567.1"/>
    <property type="molecule type" value="Genomic_DNA"/>
</dbReference>
<gene>
    <name evidence="3" type="ORF">C0V82_00565</name>
</gene>
<dbReference type="InterPro" id="IPR045179">
    <property type="entry name" value="YgfZ/GcvT"/>
</dbReference>
<evidence type="ECO:0000313" key="3">
    <source>
        <dbReference type="EMBL" id="AUN31567.1"/>
    </source>
</evidence>
<reference evidence="3 4" key="1">
    <citation type="submission" date="2017-12" db="EMBL/GenBank/DDBJ databases">
        <title>Genomes of bacteria within cyanobacterial aggregates.</title>
        <authorList>
            <person name="Cai H."/>
        </authorList>
    </citation>
    <scope>NUCLEOTIDE SEQUENCE [LARGE SCALE GENOMIC DNA]</scope>
    <source>
        <strain evidence="3 4">TH16</strain>
    </source>
</reference>
<dbReference type="PANTHER" id="PTHR22602">
    <property type="entry name" value="TRANSFERASE CAF17, MITOCHONDRIAL-RELATED"/>
    <property type="match status" value="1"/>
</dbReference>
<dbReference type="PANTHER" id="PTHR22602:SF0">
    <property type="entry name" value="TRANSFERASE CAF17, MITOCHONDRIAL-RELATED"/>
    <property type="match status" value="1"/>
</dbReference>
<proteinExistence type="predicted"/>
<dbReference type="AlphaFoldDB" id="A0A2K9NEQ9"/>
<dbReference type="InterPro" id="IPR027266">
    <property type="entry name" value="TrmE/GcvT-like"/>
</dbReference>
<keyword evidence="4" id="KW-1185">Reference proteome</keyword>
<protein>
    <submittedName>
        <fullName evidence="3">Folate-binding protein</fullName>
    </submittedName>
</protein>
<dbReference type="Pfam" id="PF25455">
    <property type="entry name" value="Beta-barrel_CAF17_C"/>
    <property type="match status" value="1"/>
</dbReference>
<keyword evidence="1" id="KW-0809">Transit peptide</keyword>
<feature type="domain" description="CAF17 C-terminal" evidence="2">
    <location>
        <begin position="210"/>
        <end position="277"/>
    </location>
</feature>
<organism evidence="3 4">
    <name type="scientific">Niveispirillum cyanobacteriorum</name>
    <dbReference type="NCBI Taxonomy" id="1612173"/>
    <lineage>
        <taxon>Bacteria</taxon>
        <taxon>Pseudomonadati</taxon>
        <taxon>Pseudomonadota</taxon>
        <taxon>Alphaproteobacteria</taxon>
        <taxon>Rhodospirillales</taxon>
        <taxon>Azospirillaceae</taxon>
        <taxon>Niveispirillum</taxon>
    </lineage>
</organism>
<evidence type="ECO:0000313" key="4">
    <source>
        <dbReference type="Proteomes" id="UP000234752"/>
    </source>
</evidence>
<evidence type="ECO:0000256" key="1">
    <source>
        <dbReference type="ARBA" id="ARBA00022946"/>
    </source>
</evidence>
<dbReference type="InterPro" id="IPR017703">
    <property type="entry name" value="YgfZ/GCV_T_CS"/>
</dbReference>
<name>A0A2K9NEQ9_9PROT</name>
<evidence type="ECO:0000259" key="2">
    <source>
        <dbReference type="Pfam" id="PF25455"/>
    </source>
</evidence>
<accession>A0A2K9NEQ9</accession>